<name>A0A1H6M5S6_9BACT</name>
<dbReference type="RefSeq" id="WP_141675914.1">
    <property type="nucleotide sequence ID" value="NZ_LIGX01000041.1"/>
</dbReference>
<keyword evidence="1" id="KW-0677">Repeat</keyword>
<dbReference type="KEGG" id="agl:PYTT_1830"/>
<feature type="repeat" description="TPR" evidence="3">
    <location>
        <begin position="121"/>
        <end position="154"/>
    </location>
</feature>
<feature type="compositionally biased region" description="Basic and acidic residues" evidence="4">
    <location>
        <begin position="1067"/>
        <end position="1084"/>
    </location>
</feature>
<dbReference type="EMBL" id="LT629973">
    <property type="protein sequence ID" value="SEH93307.1"/>
    <property type="molecule type" value="Genomic_DNA"/>
</dbReference>
<dbReference type="InterPro" id="IPR019734">
    <property type="entry name" value="TPR_rpt"/>
</dbReference>
<dbReference type="Gene3D" id="1.25.40.10">
    <property type="entry name" value="Tetratricopeptide repeat domain"/>
    <property type="match status" value="3"/>
</dbReference>
<evidence type="ECO:0000256" key="2">
    <source>
        <dbReference type="ARBA" id="ARBA00022803"/>
    </source>
</evidence>
<dbReference type="InterPro" id="IPR011990">
    <property type="entry name" value="TPR-like_helical_dom_sf"/>
</dbReference>
<dbReference type="AlphaFoldDB" id="A0A1H6M5S6"/>
<dbReference type="InterPro" id="IPR051685">
    <property type="entry name" value="Ycf3/AcsC/BcsC/TPR_MFPF"/>
</dbReference>
<accession>A0A1H6M5S6</accession>
<gene>
    <name evidence="6" type="ORF">PYTT_1830</name>
</gene>
<dbReference type="Proteomes" id="UP000176204">
    <property type="component" value="Chromosome I"/>
</dbReference>
<evidence type="ECO:0000256" key="3">
    <source>
        <dbReference type="PROSITE-ProRule" id="PRU00339"/>
    </source>
</evidence>
<keyword evidence="5" id="KW-0732">Signal</keyword>
<evidence type="ECO:0000313" key="6">
    <source>
        <dbReference type="EMBL" id="SEH93307.1"/>
    </source>
</evidence>
<feature type="region of interest" description="Disordered" evidence="4">
    <location>
        <begin position="1059"/>
        <end position="1084"/>
    </location>
</feature>
<dbReference type="SUPFAM" id="SSF48452">
    <property type="entry name" value="TPR-like"/>
    <property type="match status" value="2"/>
</dbReference>
<dbReference type="PANTHER" id="PTHR44943">
    <property type="entry name" value="CELLULOSE SYNTHASE OPERON PROTEIN C"/>
    <property type="match status" value="1"/>
</dbReference>
<dbReference type="STRING" id="1679444.PYTT_1830"/>
<sequence length="1084" mass="122066">MTMHTLASASAVLAIAAAMAPMVCQAQAPGNYQQTVVKLIEARNWTKALEEIDKCIQAFSPGTRLYTQFGNQLGWFYYKKGECLLNIGQGDQVNYDGALEAFEKCAEDKEFSDIVKNPFRFLALYKMGETEFKRGNYEDALKFFTEYLNRKGQRPKAELDANPQPIVHNLMSQCYISKETPDIEKGMEYLRKSMATKGEPIPDNYVVGGVNNLVKTAMRIDRPEVAFNVLSEHPEVLDLGATRIAMYVPAILNLAVEAGNKGREAAQANDMKKANNYNRLALLMYGFIPTMQEIKGEISGITKSLGALKAPIRDGGARYNVDQLQNTLKKYDEWIAGKKIFDAFSLAGTANIYQGYGSMRTARAAYELLEDRYNQMEDRETYLFQLAMTTYQIDPTRGEVIINKHMKDFPESKFKKDLSAFSLERLITDRKFAEALEQAGKVLAQLQGDTKNPHYAMAAYVQIAANFQLGQENRKYFANLIEPAKAFLKDFPDHPNYSKPALFFLGSAESRTGYIEDAIKTLNSFMEKYPTTDPKDPYMPNVLFDQVYNYYIHGQEGDKAKSLEFCDRIIESYPDHAVMAPALLMKGNLLVQPEKGDPDVPGALDAYQKSYEAAIAKKNKATAGEALYNLASYTNDLKPAEGTKPEDDAAAKKAKIQEYSSKFWAECDMEGHPFSLQMGVIDLQLNNKDKAAFDKAIKHLQELIVREANIAQKQNRINPQVERAVGSYTKELIESYKTFQDGKELSADEVKQHFDNFPGVSRDNKTLRSILMMAVIGEYENMRSNLARPKDMKDKQAVDKYNNDRQKLTQAVDRSLFVMRDEFKPADLTDYACTWVGDKLIAGVESSPNRSAKEQDRLDAITYYQKVADNKNSEFRAQASLGLARAYGLSSSASDVAKGVEMMQQALENARKQEVPDRRAIGEVQSTLVKLLLQKGSYKEALTEAQDYLTSDRNNVPMSNMQAEAYEGLGDLDNAILTYANLYNTNIARVSVSAPACEKAMILAWKRNKPASGTTKSDKLFAYDLGEGFIRKMKGNFDMMSGDDQDKFRAVEKLVEQYRSDSSVQSEAKERRRINAELERNKNR</sequence>
<evidence type="ECO:0000313" key="7">
    <source>
        <dbReference type="Proteomes" id="UP000176204"/>
    </source>
</evidence>
<reference evidence="7" key="1">
    <citation type="submission" date="2016-09" db="EMBL/GenBank/DDBJ databases">
        <authorList>
            <person name="Koehorst J."/>
        </authorList>
    </citation>
    <scope>NUCLEOTIDE SEQUENCE [LARGE SCALE GENOMIC DNA]</scope>
</reference>
<evidence type="ECO:0000256" key="1">
    <source>
        <dbReference type="ARBA" id="ARBA00022737"/>
    </source>
</evidence>
<dbReference type="PANTHER" id="PTHR44943:SF8">
    <property type="entry name" value="TPR REPEAT-CONTAINING PROTEIN MJ0263"/>
    <property type="match status" value="1"/>
</dbReference>
<protein>
    <submittedName>
        <fullName evidence="6">Tetratricopeptide repeat</fullName>
    </submittedName>
</protein>
<keyword evidence="2 3" id="KW-0802">TPR repeat</keyword>
<dbReference type="PROSITE" id="PS50005">
    <property type="entry name" value="TPR"/>
    <property type="match status" value="1"/>
</dbReference>
<feature type="chain" id="PRO_5009604570" evidence="5">
    <location>
        <begin position="29"/>
        <end position="1084"/>
    </location>
</feature>
<organism evidence="6 7">
    <name type="scientific">Akkermansia glycaniphila</name>
    <dbReference type="NCBI Taxonomy" id="1679444"/>
    <lineage>
        <taxon>Bacteria</taxon>
        <taxon>Pseudomonadati</taxon>
        <taxon>Verrucomicrobiota</taxon>
        <taxon>Verrucomicrobiia</taxon>
        <taxon>Verrucomicrobiales</taxon>
        <taxon>Akkermansiaceae</taxon>
        <taxon>Akkermansia</taxon>
    </lineage>
</organism>
<dbReference type="OrthoDB" id="198294at2"/>
<evidence type="ECO:0000256" key="4">
    <source>
        <dbReference type="SAM" id="MobiDB-lite"/>
    </source>
</evidence>
<evidence type="ECO:0000256" key="5">
    <source>
        <dbReference type="SAM" id="SignalP"/>
    </source>
</evidence>
<proteinExistence type="predicted"/>
<feature type="signal peptide" evidence="5">
    <location>
        <begin position="1"/>
        <end position="28"/>
    </location>
</feature>
<keyword evidence="7" id="KW-1185">Reference proteome</keyword>
<dbReference type="Pfam" id="PF13174">
    <property type="entry name" value="TPR_6"/>
    <property type="match status" value="1"/>
</dbReference>